<gene>
    <name evidence="1" type="ORF">TMSB3V08_LOCUS8014</name>
</gene>
<dbReference type="Gene3D" id="3.80.10.10">
    <property type="entry name" value="Ribonuclease Inhibitor"/>
    <property type="match status" value="1"/>
</dbReference>
<dbReference type="InterPro" id="IPR032675">
    <property type="entry name" value="LRR_dom_sf"/>
</dbReference>
<reference evidence="1" key="1">
    <citation type="submission" date="2020-11" db="EMBL/GenBank/DDBJ databases">
        <authorList>
            <person name="Tran Van P."/>
        </authorList>
    </citation>
    <scope>NUCLEOTIDE SEQUENCE</scope>
</reference>
<evidence type="ECO:0000313" key="1">
    <source>
        <dbReference type="EMBL" id="CAD7431275.1"/>
    </source>
</evidence>
<dbReference type="SUPFAM" id="SSF52047">
    <property type="entry name" value="RNI-like"/>
    <property type="match status" value="1"/>
</dbReference>
<accession>A0A7R9HSR6</accession>
<organism evidence="1">
    <name type="scientific">Timema monikensis</name>
    <dbReference type="NCBI Taxonomy" id="170555"/>
    <lineage>
        <taxon>Eukaryota</taxon>
        <taxon>Metazoa</taxon>
        <taxon>Ecdysozoa</taxon>
        <taxon>Arthropoda</taxon>
        <taxon>Hexapoda</taxon>
        <taxon>Insecta</taxon>
        <taxon>Pterygota</taxon>
        <taxon>Neoptera</taxon>
        <taxon>Polyneoptera</taxon>
        <taxon>Phasmatodea</taxon>
        <taxon>Timematodea</taxon>
        <taxon>Timematoidea</taxon>
        <taxon>Timematidae</taxon>
        <taxon>Timema</taxon>
    </lineage>
</organism>
<dbReference type="AlphaFoldDB" id="A0A7R9HSR6"/>
<proteinExistence type="predicted"/>
<dbReference type="EMBL" id="OB794888">
    <property type="protein sequence ID" value="CAD7431275.1"/>
    <property type="molecule type" value="Genomic_DNA"/>
</dbReference>
<sequence>MLCLKMDSRVTYLQMLPEELILHICRYLEIEDKILIVKEYKMFNYILARKLEFGGRYHLSKVFLKSAFKMEIRWDLVEELNLTSCYCLTREDIFAIVKKTKHLKALYLADTKTFSLEQLGRMLSPLSQLTRLSLTYDSLYQEAEVETLRECLERLEFCFLFFPTKGSTHSQRVLNKFLSLMTELRELWAHCFTEQLESAGDRTQDLWIWCQAFRAARPRG</sequence>
<protein>
    <recommendedName>
        <fullName evidence="2">F-box domain-containing protein</fullName>
    </recommendedName>
</protein>
<name>A0A7R9HSR6_9NEOP</name>
<evidence type="ECO:0008006" key="2">
    <source>
        <dbReference type="Google" id="ProtNLM"/>
    </source>
</evidence>